<feature type="compositionally biased region" description="Polar residues" evidence="7">
    <location>
        <begin position="27"/>
        <end position="36"/>
    </location>
</feature>
<feature type="compositionally biased region" description="Basic and acidic residues" evidence="7">
    <location>
        <begin position="167"/>
        <end position="195"/>
    </location>
</feature>
<dbReference type="KEGG" id="omy:110497897"/>
<dbReference type="SMART" id="SM00449">
    <property type="entry name" value="SPRY"/>
    <property type="match status" value="1"/>
</dbReference>
<name>A0A8C7PAQ2_ONCMY</name>
<dbReference type="GeneTree" id="ENSGT01150000286904"/>
<keyword evidence="6" id="KW-0067">ATP-binding</keyword>
<dbReference type="Pfam" id="PF02758">
    <property type="entry name" value="PYRIN"/>
    <property type="match status" value="1"/>
</dbReference>
<evidence type="ECO:0000256" key="1">
    <source>
        <dbReference type="ARBA" id="ARBA00004496"/>
    </source>
</evidence>
<feature type="compositionally biased region" description="Basic and acidic residues" evidence="7">
    <location>
        <begin position="243"/>
        <end position="271"/>
    </location>
</feature>
<dbReference type="InterPro" id="IPR043136">
    <property type="entry name" value="B30.2/SPRY_sf"/>
</dbReference>
<reference evidence="10" key="2">
    <citation type="submission" date="2025-08" db="UniProtKB">
        <authorList>
            <consortium name="Ensembl"/>
        </authorList>
    </citation>
    <scope>IDENTIFICATION</scope>
</reference>
<keyword evidence="2" id="KW-0963">Cytoplasm</keyword>
<dbReference type="Pfam" id="PF17776">
    <property type="entry name" value="NLRC4_HD2"/>
    <property type="match status" value="1"/>
</dbReference>
<dbReference type="InterPro" id="IPR029495">
    <property type="entry name" value="NACHT-assoc"/>
</dbReference>
<evidence type="ECO:0000313" key="11">
    <source>
        <dbReference type="Proteomes" id="UP000694395"/>
    </source>
</evidence>
<evidence type="ECO:0000256" key="6">
    <source>
        <dbReference type="ARBA" id="ARBA00022840"/>
    </source>
</evidence>
<keyword evidence="11" id="KW-1185">Reference proteome</keyword>
<feature type="compositionally biased region" description="Basic and acidic residues" evidence="7">
    <location>
        <begin position="1"/>
        <end position="10"/>
    </location>
</feature>
<evidence type="ECO:0000259" key="9">
    <source>
        <dbReference type="PROSITE" id="PS50837"/>
    </source>
</evidence>
<dbReference type="Gene3D" id="3.40.50.300">
    <property type="entry name" value="P-loop containing nucleotide triphosphate hydrolases"/>
    <property type="match status" value="1"/>
</dbReference>
<dbReference type="PROSITE" id="PS50188">
    <property type="entry name" value="B302_SPRY"/>
    <property type="match status" value="1"/>
</dbReference>
<feature type="compositionally biased region" description="Basic and acidic residues" evidence="7">
    <location>
        <begin position="53"/>
        <end position="81"/>
    </location>
</feature>
<evidence type="ECO:0000256" key="4">
    <source>
        <dbReference type="ARBA" id="ARBA00022737"/>
    </source>
</evidence>
<feature type="compositionally biased region" description="Basic and acidic residues" evidence="7">
    <location>
        <begin position="91"/>
        <end position="119"/>
    </location>
</feature>
<dbReference type="InterPro" id="IPR007111">
    <property type="entry name" value="NACHT_NTPase"/>
</dbReference>
<gene>
    <name evidence="10" type="primary">LOC110497897</name>
</gene>
<feature type="domain" description="B30.2/SPRY" evidence="8">
    <location>
        <begin position="1123"/>
        <end position="1317"/>
    </location>
</feature>
<dbReference type="CDD" id="cd16040">
    <property type="entry name" value="SPRY_PRY_SNTX"/>
    <property type="match status" value="1"/>
</dbReference>
<evidence type="ECO:0000256" key="7">
    <source>
        <dbReference type="SAM" id="MobiDB-lite"/>
    </source>
</evidence>
<sequence length="1317" mass="149343">MSFSGEKERSGTASKRSISGDREEGATASTNVTESPIQKERPVSPVPSCLSMKSDKSMGHPIEFQRRDVSTDHKNQRERPDSSTPSCLSMKSDKSMGHPIEFQRRDVSTDHKNQMERPDSSTPSCLSMKSDKSMGHPIEFQRRDVSTDHKNQMERPDSSTPSCLSMKSDKSMGHPIEFQRRDVSTDHKNQMERPDSSTPSCLSMKSDKSMGHPIEFQRRDVSTDHKNQMERPDSSTPSCLSMKSDKSMGHPIEFQRRDVSTDHKNQMERPDSSTPSCLSMKSVKSIGHPIEFREITIRQRDKKQRSESEVPSGQSSQSHQTELSSIFRLVEKNAIALVKRELKKFKKILCPDLPECFESQTEDKELVDAEDVEQESIPREGALKITLHILRKMNQKELADTLENSLLGELAVCQNKLKSNLKRKCECVFEGIAKQGNPTLLNKIYTELYITEGGSGEVNKEHEVRQIETTSKRPAAQEKAIKCNDIFESLPGQDKHIRTVLTKGVAGIGKTISVQKFILDWAEGRANHNIQLIFPLPFRELNLMKDKKYSLMELLHHFFNETAESEISNFDKCKVLFAFDGLDECRLPLDFNNEGCCDVTESTSVDVLLTNLIKGNLLPSALLWITSRPAAANQIPPEYVDQVTEVRGFSDPQKEEYFKKRFSDVNLASRIITHMKTSRSLYIMCHIPVFSWISATVLEKLLEAQSGEMPKTLTEMYNHFLICNILRKTQKYPEGLEKAETDSQRKADAEMILKLGKLAFQQLEKGNLIFYEEDLRECCIDVTEASVYSGVCTQIFREESGLYQEKVYCFVHLSIQEFLAAVYVFVTFNNDNVNLMAEPETTTRILQLSEDTSATILHKCAVDKALQSGNGHLDLFLRFLLGLSMESNHTHLLDLLIQTRNRSQTNEETVKYIKEKIRQNPSPERCINLFHCLNELNDHSLVEEIQSYLSSGSLSEAKLSPAQWSALVFVLLTSEEELEVFDLKKYSKSEEGLLRLLPVVKASSTALLNGCNLTERCCEPLASLLSSTSSQLRVLDLTDNNLKDSGVKLLSAGLESPHCKLEKLRLSFCVVTEEGCASLASALRTNPSHLKELDLSYNHPGDFGVKLLTAVRGDPNCRLKKLSVDHNEECYLKSALKKYACELTLDPNTAHNDMTLSEKNRKVTRLEDEQSYPYHPERFLFWKQVLCKERLTGRCYWEVEWRGLEAHIGVAYHGLDRQGRGDECGLGYNDNSWALSCYKNYFTTRHDKTPTTIPIPPSSTNRVGVYLDWSAGTLSFYSVSSDTLTHLHTFHTTFIEPLYLGIRLWCHDSAVSLCQIE</sequence>
<evidence type="ECO:0000256" key="2">
    <source>
        <dbReference type="ARBA" id="ARBA00022490"/>
    </source>
</evidence>
<dbReference type="InterPro" id="IPR041075">
    <property type="entry name" value="NOD1/2_WH"/>
</dbReference>
<dbReference type="Pfam" id="PF05729">
    <property type="entry name" value="NACHT"/>
    <property type="match status" value="1"/>
</dbReference>
<dbReference type="InterPro" id="IPR001611">
    <property type="entry name" value="Leu-rich_rpt"/>
</dbReference>
<dbReference type="Proteomes" id="UP000694395">
    <property type="component" value="Chromosome 19"/>
</dbReference>
<dbReference type="PANTHER" id="PTHR24106">
    <property type="entry name" value="NACHT, LRR AND CARD DOMAINS-CONTAINING"/>
    <property type="match status" value="1"/>
</dbReference>
<feature type="compositionally biased region" description="Polar residues" evidence="7">
    <location>
        <begin position="309"/>
        <end position="322"/>
    </location>
</feature>
<dbReference type="Pfam" id="PF13765">
    <property type="entry name" value="PRY"/>
    <property type="match status" value="1"/>
</dbReference>
<evidence type="ECO:0008006" key="12">
    <source>
        <dbReference type="Google" id="ProtNLM"/>
    </source>
</evidence>
<feature type="compositionally biased region" description="Basic and acidic residues" evidence="7">
    <location>
        <begin position="129"/>
        <end position="157"/>
    </location>
</feature>
<dbReference type="InterPro" id="IPR004020">
    <property type="entry name" value="DAPIN"/>
</dbReference>
<feature type="domain" description="NACHT" evidence="9">
    <location>
        <begin position="498"/>
        <end position="631"/>
    </location>
</feature>
<dbReference type="Pfam" id="PF14484">
    <property type="entry name" value="FISNA"/>
    <property type="match status" value="1"/>
</dbReference>
<dbReference type="InterPro" id="IPR003879">
    <property type="entry name" value="Butyrophylin_SPRY"/>
</dbReference>
<dbReference type="InterPro" id="IPR013320">
    <property type="entry name" value="ConA-like_dom_sf"/>
</dbReference>
<keyword evidence="3" id="KW-0433">Leucine-rich repeat</keyword>
<dbReference type="FunFam" id="3.40.50.300:FF:000210">
    <property type="entry name" value="Si:dkey-16p6.1"/>
    <property type="match status" value="1"/>
</dbReference>
<reference evidence="10" key="3">
    <citation type="submission" date="2025-09" db="UniProtKB">
        <authorList>
            <consortium name="Ensembl"/>
        </authorList>
    </citation>
    <scope>IDENTIFICATION</scope>
</reference>
<dbReference type="SMART" id="SM00589">
    <property type="entry name" value="PRY"/>
    <property type="match status" value="1"/>
</dbReference>
<keyword evidence="4" id="KW-0677">Repeat</keyword>
<reference evidence="10" key="1">
    <citation type="submission" date="2020-07" db="EMBL/GenBank/DDBJ databases">
        <title>A long reads based de novo assembly of the rainbow trout Arlee double haploid line genome.</title>
        <authorList>
            <person name="Gao G."/>
            <person name="Palti Y."/>
        </authorList>
    </citation>
    <scope>NUCLEOTIDE SEQUENCE [LARGE SCALE GENOMIC DNA]</scope>
</reference>
<dbReference type="Gene3D" id="3.80.10.10">
    <property type="entry name" value="Ribonuclease Inhibitor"/>
    <property type="match status" value="1"/>
</dbReference>
<dbReference type="Gene3D" id="2.60.120.920">
    <property type="match status" value="1"/>
</dbReference>
<dbReference type="InterPro" id="IPR032675">
    <property type="entry name" value="LRR_dom_sf"/>
</dbReference>
<dbReference type="InterPro" id="IPR027417">
    <property type="entry name" value="P-loop_NTPase"/>
</dbReference>
<organism evidence="10 11">
    <name type="scientific">Oncorhynchus mykiss</name>
    <name type="common">Rainbow trout</name>
    <name type="synonym">Salmo gairdneri</name>
    <dbReference type="NCBI Taxonomy" id="8022"/>
    <lineage>
        <taxon>Eukaryota</taxon>
        <taxon>Metazoa</taxon>
        <taxon>Chordata</taxon>
        <taxon>Craniata</taxon>
        <taxon>Vertebrata</taxon>
        <taxon>Euteleostomi</taxon>
        <taxon>Actinopterygii</taxon>
        <taxon>Neopterygii</taxon>
        <taxon>Teleostei</taxon>
        <taxon>Protacanthopterygii</taxon>
        <taxon>Salmoniformes</taxon>
        <taxon>Salmonidae</taxon>
        <taxon>Salmoninae</taxon>
        <taxon>Oncorhynchus</taxon>
    </lineage>
</organism>
<dbReference type="Pfam" id="PF13516">
    <property type="entry name" value="LRR_6"/>
    <property type="match status" value="3"/>
</dbReference>
<dbReference type="InterPro" id="IPR003877">
    <property type="entry name" value="SPRY_dom"/>
</dbReference>
<dbReference type="RefSeq" id="XP_036810749.1">
    <property type="nucleotide sequence ID" value="XM_036954854.1"/>
</dbReference>
<evidence type="ECO:0000259" key="8">
    <source>
        <dbReference type="PROSITE" id="PS50188"/>
    </source>
</evidence>
<evidence type="ECO:0000256" key="5">
    <source>
        <dbReference type="ARBA" id="ARBA00022741"/>
    </source>
</evidence>
<dbReference type="InterPro" id="IPR006574">
    <property type="entry name" value="PRY"/>
</dbReference>
<dbReference type="OrthoDB" id="120976at2759"/>
<evidence type="ECO:0000313" key="10">
    <source>
        <dbReference type="Ensembl" id="ENSOMYP00000019960.2"/>
    </source>
</evidence>
<dbReference type="PRINTS" id="PR01407">
    <property type="entry name" value="BUTYPHLNCDUF"/>
</dbReference>
<dbReference type="SMART" id="SM01288">
    <property type="entry name" value="FISNA"/>
    <property type="match status" value="1"/>
</dbReference>
<proteinExistence type="predicted"/>
<accession>A0A8C7PAQ2</accession>
<evidence type="ECO:0000256" key="3">
    <source>
        <dbReference type="ARBA" id="ARBA00022614"/>
    </source>
</evidence>
<dbReference type="InterPro" id="IPR041267">
    <property type="entry name" value="NLRP_HD2"/>
</dbReference>
<dbReference type="GeneID" id="110497897"/>
<dbReference type="GO" id="GO:0005737">
    <property type="term" value="C:cytoplasm"/>
    <property type="evidence" value="ECO:0007669"/>
    <property type="project" value="UniProtKB-SubCell"/>
</dbReference>
<dbReference type="SUPFAM" id="SSF47986">
    <property type="entry name" value="DEATH domain"/>
    <property type="match status" value="1"/>
</dbReference>
<feature type="compositionally biased region" description="Basic and acidic residues" evidence="7">
    <location>
        <begin position="205"/>
        <end position="233"/>
    </location>
</feature>
<dbReference type="GO" id="GO:0005524">
    <property type="term" value="F:ATP binding"/>
    <property type="evidence" value="ECO:0007669"/>
    <property type="project" value="UniProtKB-KW"/>
</dbReference>
<dbReference type="Ensembl" id="ENSOMYT00000021932.2">
    <property type="protein sequence ID" value="ENSOMYP00000019960.2"/>
    <property type="gene ID" value="ENSOMYG00000009662.2"/>
</dbReference>
<feature type="compositionally biased region" description="Basic and acidic residues" evidence="7">
    <location>
        <begin position="290"/>
        <end position="308"/>
    </location>
</feature>
<dbReference type="Pfam" id="PF00622">
    <property type="entry name" value="SPRY"/>
    <property type="match status" value="1"/>
</dbReference>
<dbReference type="Gene3D" id="1.10.533.10">
    <property type="entry name" value="Death Domain, Fas"/>
    <property type="match status" value="1"/>
</dbReference>
<dbReference type="PROSITE" id="PS50837">
    <property type="entry name" value="NACHT"/>
    <property type="match status" value="1"/>
</dbReference>
<dbReference type="SUPFAM" id="SSF49899">
    <property type="entry name" value="Concanavalin A-like lectins/glucanases"/>
    <property type="match status" value="1"/>
</dbReference>
<dbReference type="InterPro" id="IPR051261">
    <property type="entry name" value="NLR"/>
</dbReference>
<protein>
    <recommendedName>
        <fullName evidence="12">B30.2/SPRY domain-containing protein</fullName>
    </recommendedName>
</protein>
<dbReference type="InterPro" id="IPR001870">
    <property type="entry name" value="B30.2/SPRY"/>
</dbReference>
<feature type="region of interest" description="Disordered" evidence="7">
    <location>
        <begin position="1"/>
        <end position="322"/>
    </location>
</feature>
<comment type="subcellular location">
    <subcellularLocation>
        <location evidence="1">Cytoplasm</location>
    </subcellularLocation>
</comment>
<dbReference type="Pfam" id="PF17779">
    <property type="entry name" value="WHD_NOD2"/>
    <property type="match status" value="1"/>
</dbReference>
<dbReference type="InterPro" id="IPR011029">
    <property type="entry name" value="DEATH-like_dom_sf"/>
</dbReference>
<dbReference type="SMART" id="SM00368">
    <property type="entry name" value="LRR_RI"/>
    <property type="match status" value="3"/>
</dbReference>
<keyword evidence="5" id="KW-0547">Nucleotide-binding</keyword>
<dbReference type="SUPFAM" id="SSF52047">
    <property type="entry name" value="RNI-like"/>
    <property type="match status" value="1"/>
</dbReference>